<dbReference type="PANTHER" id="PTHR21261:SF14">
    <property type="entry name" value="BEATEN PATH IV, ISOFORM B"/>
    <property type="match status" value="1"/>
</dbReference>
<evidence type="ECO:0000313" key="7">
    <source>
        <dbReference type="Proteomes" id="UP001549921"/>
    </source>
</evidence>
<feature type="domain" description="Ig-like" evidence="5">
    <location>
        <begin position="132"/>
        <end position="226"/>
    </location>
</feature>
<name>A0ABD0T2F7_LOXSC</name>
<dbReference type="GO" id="GO:0016020">
    <property type="term" value="C:membrane"/>
    <property type="evidence" value="ECO:0007669"/>
    <property type="project" value="UniProtKB-SubCell"/>
</dbReference>
<keyword evidence="4" id="KW-0732">Signal</keyword>
<keyword evidence="2" id="KW-0472">Membrane</keyword>
<dbReference type="InterPro" id="IPR013162">
    <property type="entry name" value="CD80_C2-set"/>
</dbReference>
<dbReference type="Pfam" id="PF08205">
    <property type="entry name" value="C2-set_2"/>
    <property type="match status" value="1"/>
</dbReference>
<dbReference type="InterPro" id="IPR013783">
    <property type="entry name" value="Ig-like_fold"/>
</dbReference>
<gene>
    <name evidence="6" type="ORF">ABMA28_001649</name>
</gene>
<dbReference type="InterPro" id="IPR007110">
    <property type="entry name" value="Ig-like_dom"/>
</dbReference>
<dbReference type="SMART" id="SM00409">
    <property type="entry name" value="IG"/>
    <property type="match status" value="1"/>
</dbReference>
<dbReference type="PANTHER" id="PTHR21261">
    <property type="entry name" value="BEAT PROTEIN"/>
    <property type="match status" value="1"/>
</dbReference>
<dbReference type="FunFam" id="2.60.40.10:FF:000437">
    <property type="entry name" value="Beat-IIIc, isoform A"/>
    <property type="match status" value="1"/>
</dbReference>
<evidence type="ECO:0000256" key="4">
    <source>
        <dbReference type="SAM" id="SignalP"/>
    </source>
</evidence>
<feature type="chain" id="PRO_5044887050" description="Ig-like domain-containing protein" evidence="4">
    <location>
        <begin position="20"/>
        <end position="257"/>
    </location>
</feature>
<dbReference type="Proteomes" id="UP001549921">
    <property type="component" value="Unassembled WGS sequence"/>
</dbReference>
<dbReference type="InterPro" id="IPR036179">
    <property type="entry name" value="Ig-like_dom_sf"/>
</dbReference>
<organism evidence="6 7">
    <name type="scientific">Loxostege sticticalis</name>
    <name type="common">Beet webworm moth</name>
    <dbReference type="NCBI Taxonomy" id="481309"/>
    <lineage>
        <taxon>Eukaryota</taxon>
        <taxon>Metazoa</taxon>
        <taxon>Ecdysozoa</taxon>
        <taxon>Arthropoda</taxon>
        <taxon>Hexapoda</taxon>
        <taxon>Insecta</taxon>
        <taxon>Pterygota</taxon>
        <taxon>Neoptera</taxon>
        <taxon>Endopterygota</taxon>
        <taxon>Lepidoptera</taxon>
        <taxon>Glossata</taxon>
        <taxon>Ditrysia</taxon>
        <taxon>Pyraloidea</taxon>
        <taxon>Crambidae</taxon>
        <taxon>Pyraustinae</taxon>
        <taxon>Loxostege</taxon>
    </lineage>
</organism>
<dbReference type="PROSITE" id="PS50835">
    <property type="entry name" value="IG_LIKE"/>
    <property type="match status" value="2"/>
</dbReference>
<dbReference type="EMBL" id="JBEDNZ010000011">
    <property type="protein sequence ID" value="KAL0832194.1"/>
    <property type="molecule type" value="Genomic_DNA"/>
</dbReference>
<comment type="subcellular location">
    <subcellularLocation>
        <location evidence="1">Membrane</location>
        <topology evidence="1">Single-pass membrane protein</topology>
    </subcellularLocation>
</comment>
<sequence>MKRIVFVWYILSYCKVSICLRVVGVSVPPFKQRGESATLTCDYELEGGKLYSVKWYRDHEEFYRFMPKLRPPQRAHSLDGVTVDLDKSTARRVHLKDLSLKSRGLYRCEVSKEAPSFHSAQAEAFMEVYFFPRESPRINGHERAYAEQEPLDVNCSSAGSFPAPDLQWHIDGQKVTERSWLISYSARSVQQGLVVSTLGLRAPAKPLMQLRCIATLGTHQRERTVVIETNTSSVMKAFGLFSLIPVVVNIRIYDKIL</sequence>
<evidence type="ECO:0000256" key="2">
    <source>
        <dbReference type="ARBA" id="ARBA00023136"/>
    </source>
</evidence>
<feature type="domain" description="Ig-like" evidence="5">
    <location>
        <begin position="34"/>
        <end position="127"/>
    </location>
</feature>
<feature type="signal peptide" evidence="4">
    <location>
        <begin position="1"/>
        <end position="19"/>
    </location>
</feature>
<evidence type="ECO:0000313" key="6">
    <source>
        <dbReference type="EMBL" id="KAL0832194.1"/>
    </source>
</evidence>
<dbReference type="AlphaFoldDB" id="A0ABD0T2F7"/>
<reference evidence="6 7" key="1">
    <citation type="submission" date="2024-06" db="EMBL/GenBank/DDBJ databases">
        <title>A chromosome-level genome assembly of beet webworm, Loxostege sticticalis.</title>
        <authorList>
            <person name="Zhang Y."/>
        </authorList>
    </citation>
    <scope>NUCLEOTIDE SEQUENCE [LARGE SCALE GENOMIC DNA]</scope>
    <source>
        <strain evidence="6">AQ028</strain>
        <tissue evidence="6">Male pupae</tissue>
    </source>
</reference>
<dbReference type="Gene3D" id="2.60.40.10">
    <property type="entry name" value="Immunoglobulins"/>
    <property type="match status" value="2"/>
</dbReference>
<accession>A0ABD0T2F7</accession>
<proteinExistence type="predicted"/>
<evidence type="ECO:0000256" key="1">
    <source>
        <dbReference type="ARBA" id="ARBA00004167"/>
    </source>
</evidence>
<keyword evidence="3" id="KW-1015">Disulfide bond</keyword>
<evidence type="ECO:0000259" key="5">
    <source>
        <dbReference type="PROSITE" id="PS50835"/>
    </source>
</evidence>
<dbReference type="InterPro" id="IPR003599">
    <property type="entry name" value="Ig_sub"/>
</dbReference>
<evidence type="ECO:0000256" key="3">
    <source>
        <dbReference type="ARBA" id="ARBA00023157"/>
    </source>
</evidence>
<protein>
    <recommendedName>
        <fullName evidence="5">Ig-like domain-containing protein</fullName>
    </recommendedName>
</protein>
<dbReference type="SUPFAM" id="SSF48726">
    <property type="entry name" value="Immunoglobulin"/>
    <property type="match status" value="2"/>
</dbReference>
<comment type="caution">
    <text evidence="6">The sequence shown here is derived from an EMBL/GenBank/DDBJ whole genome shotgun (WGS) entry which is preliminary data.</text>
</comment>